<feature type="region of interest" description="Disordered" evidence="2">
    <location>
        <begin position="48"/>
        <end position="76"/>
    </location>
</feature>
<sequence>MSSDYDDDDFLLDDDDLRKLTEVEDKCGVAAPKGGAQAPTVALVSNISRRGENPPPQKRTKVTQPAPILLSDDDTPDIFVNADGTYGLDSPGPSVISLAPSFIHSSVAKRTASESVLPPSVPPTGPSRSSNQNGDPPAPSRSLRRHDSSASIQVIEAPPNTQGTRPLIRAGSLSQAISRGLTRNGFPLTQQQSQSQMQLDGGMNDPDAKRLQNEVKALRAQLVKAESERENLRTSLQQNKEATFAKAGEAENLRRTMGKQNEQHAEEMARLRQDMVEMEKSKAALETRMKQEMDQVRTSMTFRQHELGTSRKAFPNVNSTIKKRQFMGSSHTPSSTQAFSRGLELQSSPLSPTKRSTRKPPGPQEKRRVSASSQIHSPALLHLSRPAFARNR</sequence>
<feature type="compositionally biased region" description="Polar residues" evidence="2">
    <location>
        <begin position="327"/>
        <end position="354"/>
    </location>
</feature>
<organism evidence="3 4">
    <name type="scientific">Thanatephorus cucumeris (strain AG1-IB / isolate 7/3/14)</name>
    <name type="common">Lettuce bottom rot fungus</name>
    <name type="synonym">Rhizoctonia solani</name>
    <dbReference type="NCBI Taxonomy" id="1108050"/>
    <lineage>
        <taxon>Eukaryota</taxon>
        <taxon>Fungi</taxon>
        <taxon>Dikarya</taxon>
        <taxon>Basidiomycota</taxon>
        <taxon>Agaricomycotina</taxon>
        <taxon>Agaricomycetes</taxon>
        <taxon>Cantharellales</taxon>
        <taxon>Ceratobasidiaceae</taxon>
        <taxon>Rhizoctonia</taxon>
        <taxon>Rhizoctonia solani AG-1</taxon>
    </lineage>
</organism>
<evidence type="ECO:0000256" key="1">
    <source>
        <dbReference type="SAM" id="Coils"/>
    </source>
</evidence>
<feature type="region of interest" description="Disordered" evidence="2">
    <location>
        <begin position="298"/>
        <end position="392"/>
    </location>
</feature>
<gene>
    <name evidence="3" type="ORF">RSOLAG1IB_04235</name>
</gene>
<dbReference type="Proteomes" id="UP000059188">
    <property type="component" value="Unassembled WGS sequence"/>
</dbReference>
<dbReference type="OrthoDB" id="3366922at2759"/>
<feature type="region of interest" description="Disordered" evidence="2">
    <location>
        <begin position="107"/>
        <end position="207"/>
    </location>
</feature>
<name>A0A0B7FSR4_THACB</name>
<evidence type="ECO:0000313" key="3">
    <source>
        <dbReference type="EMBL" id="CEL60996.1"/>
    </source>
</evidence>
<protein>
    <submittedName>
        <fullName evidence="3">Uncharacterized protein</fullName>
    </submittedName>
</protein>
<reference evidence="3 4" key="1">
    <citation type="submission" date="2014-11" db="EMBL/GenBank/DDBJ databases">
        <authorList>
            <person name="Wibberg Daniel"/>
        </authorList>
    </citation>
    <scope>NUCLEOTIDE SEQUENCE [LARGE SCALE GENOMIC DNA]</scope>
    <source>
        <strain evidence="3">Rhizoctonia solani AG1-IB 7/3/14</strain>
    </source>
</reference>
<proteinExistence type="predicted"/>
<evidence type="ECO:0000313" key="4">
    <source>
        <dbReference type="Proteomes" id="UP000059188"/>
    </source>
</evidence>
<feature type="coiled-coil region" evidence="1">
    <location>
        <begin position="208"/>
        <end position="295"/>
    </location>
</feature>
<dbReference type="EMBL" id="LN679104">
    <property type="protein sequence ID" value="CEL60996.1"/>
    <property type="molecule type" value="Genomic_DNA"/>
</dbReference>
<keyword evidence="1" id="KW-0175">Coiled coil</keyword>
<keyword evidence="4" id="KW-1185">Reference proteome</keyword>
<accession>A0A0B7FSR4</accession>
<dbReference type="AlphaFoldDB" id="A0A0B7FSR4"/>
<evidence type="ECO:0000256" key="2">
    <source>
        <dbReference type="SAM" id="MobiDB-lite"/>
    </source>
</evidence>